<keyword evidence="2" id="KW-1185">Reference proteome</keyword>
<dbReference type="Proteomes" id="UP000076715">
    <property type="component" value="Unassembled WGS sequence"/>
</dbReference>
<dbReference type="STRING" id="1642818.AWE51_22935"/>
<accession>A0A163BCV0</accession>
<comment type="caution">
    <text evidence="1">The sequence shown here is derived from an EMBL/GenBank/DDBJ whole genome shotgun (WGS) entry which is preliminary data.</text>
</comment>
<evidence type="ECO:0000313" key="1">
    <source>
        <dbReference type="EMBL" id="KZS41262.1"/>
    </source>
</evidence>
<protein>
    <submittedName>
        <fullName evidence="1">Uncharacterized protein</fullName>
    </submittedName>
</protein>
<evidence type="ECO:0000313" key="2">
    <source>
        <dbReference type="Proteomes" id="UP000076715"/>
    </source>
</evidence>
<reference evidence="1 2" key="1">
    <citation type="submission" date="2016-01" db="EMBL/GenBank/DDBJ databases">
        <title>The draft genome sequence of Aquimarina sp. RZW4-3-2.</title>
        <authorList>
            <person name="Wang Y."/>
        </authorList>
    </citation>
    <scope>NUCLEOTIDE SEQUENCE [LARGE SCALE GENOMIC DNA]</scope>
    <source>
        <strain evidence="1 2">RZW4-3-2</strain>
    </source>
</reference>
<dbReference type="AlphaFoldDB" id="A0A163BCV0"/>
<organism evidence="1 2">
    <name type="scientific">Aquimarina aggregata</name>
    <dbReference type="NCBI Taxonomy" id="1642818"/>
    <lineage>
        <taxon>Bacteria</taxon>
        <taxon>Pseudomonadati</taxon>
        <taxon>Bacteroidota</taxon>
        <taxon>Flavobacteriia</taxon>
        <taxon>Flavobacteriales</taxon>
        <taxon>Flavobacteriaceae</taxon>
        <taxon>Aquimarina</taxon>
    </lineage>
</organism>
<dbReference type="EMBL" id="LQRT01000006">
    <property type="protein sequence ID" value="KZS41262.1"/>
    <property type="molecule type" value="Genomic_DNA"/>
</dbReference>
<proteinExistence type="predicted"/>
<sequence>MLFITSCKTVLAPEYDKAIVESVSVTSQKTMSFVASVSNGVTQETFKNREPIYNYLIGAFDALKLQARARPVPRNVATKQINKLLKIKGHTTVKDEYYPSAFAFQKIAETLTKMKDTDRSKGIKPFAVEAFKGQIEIFLDQAITYESFLKR</sequence>
<gene>
    <name evidence="1" type="ORF">AWE51_22935</name>
</gene>
<name>A0A163BCV0_9FLAO</name>